<dbReference type="InterPro" id="IPR036526">
    <property type="entry name" value="C-N_Hydrolase_sf"/>
</dbReference>
<feature type="binding site" evidence="7">
    <location>
        <position position="208"/>
    </location>
    <ligand>
        <name>L-glutamine</name>
        <dbReference type="ChEBI" id="CHEBI:58359"/>
    </ligand>
</feature>
<keyword evidence="4 7" id="KW-0547">Nucleotide-binding</keyword>
<comment type="pathway">
    <text evidence="1 7 8">Cofactor biosynthesis; NAD(+) biosynthesis; NAD(+) from deamido-NAD(+) (L-Gln route): step 1/1.</text>
</comment>
<comment type="similarity">
    <text evidence="2 7 8">In the C-terminal section; belongs to the NAD synthetase family.</text>
</comment>
<dbReference type="InterPro" id="IPR003694">
    <property type="entry name" value="NAD_synthase"/>
</dbReference>
<sequence length="626" mass="68207">MKIAIAQLNPTIGDITGNAQQILEVANTAASQDVRLLLTPELSLCGYPPRDLLLNPKFRESMTTQVQQLAQQLPLSIAVLVGTVTRNTKAELAGGKPLYNSIALLEGGKVRQIFHKRLLPTYDVFDENRYFEPGRESNSFTIDHQPSAITTENAHSPIKIGVTICEDLWNDEEFWGKRSYQVNPITDLVEQGVHLVVNLSASPYSAGKQKTREAMLRHSASRYHTPILYANQLGGNDDLIFDGCSVAFNQAGEMVCRARAFETDLVIVEYDRETNDLVTPPETTIQSPPSAAIAPAPASLDEEIWSALVLGVRDYTRKCGFKKVVIGLSGGIDSALVAAIATAALGPDNVLGILMPSPYSSDHSVKDALSLAQNLGIKTHTLAIGSLMEGFDQTLASLFAGTEFGVAEENIQSRIRGSLLMAIANKFGYLLLSTGNKSEMAVGYCTLYGDMNGGLAVIADVPKTRVYSLCRWLNSRAEQSQVNQKLQVSTVKVEASDSSSKLQADQLQPSNLTDSNAKGEQLLGQTEIIPANILIKPPSAELKPGQVDQDSLPSYDILDDILERLIHQHQAPAQIIDAGHQPEVVNKIIRLVARVEFKRRQAAPGLKVTDRAFGTGWRMPIASRWL</sequence>
<keyword evidence="5 7" id="KW-0067">ATP-binding</keyword>
<dbReference type="Pfam" id="PF00795">
    <property type="entry name" value="CN_hydrolase"/>
    <property type="match status" value="1"/>
</dbReference>
<evidence type="ECO:0000256" key="8">
    <source>
        <dbReference type="PIRNR" id="PIRNR006630"/>
    </source>
</evidence>
<dbReference type="SUPFAM" id="SSF52402">
    <property type="entry name" value="Adenine nucleotide alpha hydrolases-like"/>
    <property type="match status" value="1"/>
</dbReference>
<feature type="binding site" evidence="7">
    <location>
        <position position="434"/>
    </location>
    <ligand>
        <name>ATP</name>
        <dbReference type="ChEBI" id="CHEBI:30616"/>
    </ligand>
</feature>
<dbReference type="UniPathway" id="UPA00253">
    <property type="reaction ID" value="UER00334"/>
</dbReference>
<comment type="function">
    <text evidence="7">Catalyzes the ATP-dependent amidation of deamido-NAD to form NAD. Uses L-glutamine as a nitrogen source.</text>
</comment>
<feature type="active site" description="Nucleophile; for glutaminase activity" evidence="7">
    <location>
        <position position="165"/>
    </location>
</feature>
<feature type="active site" description="For glutaminase activity" evidence="7">
    <location>
        <position position="116"/>
    </location>
</feature>
<gene>
    <name evidence="7" type="primary">nadE</name>
    <name evidence="11" type="ORF">BJP34_34745</name>
</gene>
<evidence type="ECO:0000256" key="7">
    <source>
        <dbReference type="HAMAP-Rule" id="MF_02090"/>
    </source>
</evidence>
<dbReference type="EMBL" id="CP017599">
    <property type="protein sequence ID" value="AOX03904.1"/>
    <property type="molecule type" value="Genomic_DNA"/>
</dbReference>
<evidence type="ECO:0000256" key="4">
    <source>
        <dbReference type="ARBA" id="ARBA00022741"/>
    </source>
</evidence>
<evidence type="ECO:0000313" key="11">
    <source>
        <dbReference type="EMBL" id="AOX03904.1"/>
    </source>
</evidence>
<dbReference type="GO" id="GO:0008795">
    <property type="term" value="F:NAD+ synthase activity"/>
    <property type="evidence" value="ECO:0007669"/>
    <property type="project" value="UniProtKB-UniRule"/>
</dbReference>
<organism evidence="11 12">
    <name type="scientific">Moorena producens PAL-8-15-08-1</name>
    <dbReference type="NCBI Taxonomy" id="1458985"/>
    <lineage>
        <taxon>Bacteria</taxon>
        <taxon>Bacillati</taxon>
        <taxon>Cyanobacteriota</taxon>
        <taxon>Cyanophyceae</taxon>
        <taxon>Coleofasciculales</taxon>
        <taxon>Coleofasciculaceae</taxon>
        <taxon>Moorena</taxon>
    </lineage>
</organism>
<keyword evidence="6 7" id="KW-0520">NAD</keyword>
<dbReference type="InterPro" id="IPR003010">
    <property type="entry name" value="C-N_Hydrolase"/>
</dbReference>
<evidence type="ECO:0000256" key="1">
    <source>
        <dbReference type="ARBA" id="ARBA00005188"/>
    </source>
</evidence>
<dbReference type="InterPro" id="IPR014729">
    <property type="entry name" value="Rossmann-like_a/b/a_fold"/>
</dbReference>
<evidence type="ECO:0000256" key="3">
    <source>
        <dbReference type="ARBA" id="ARBA00022598"/>
    </source>
</evidence>
<dbReference type="AlphaFoldDB" id="A0A1D8U291"/>
<evidence type="ECO:0000256" key="5">
    <source>
        <dbReference type="ARBA" id="ARBA00022840"/>
    </source>
</evidence>
<keyword evidence="3 7" id="KW-0436">Ligase</keyword>
<dbReference type="CDD" id="cd00553">
    <property type="entry name" value="NAD_synthase"/>
    <property type="match status" value="1"/>
</dbReference>
<feature type="active site" description="Proton acceptor; for glutaminase activity" evidence="7">
    <location>
        <position position="41"/>
    </location>
</feature>
<dbReference type="PIRSF" id="PIRSF006630">
    <property type="entry name" value="NADS_GAT"/>
    <property type="match status" value="1"/>
</dbReference>
<feature type="domain" description="CN hydrolase" evidence="10">
    <location>
        <begin position="1"/>
        <end position="272"/>
    </location>
</feature>
<reference evidence="12" key="1">
    <citation type="submission" date="2016-10" db="EMBL/GenBank/DDBJ databases">
        <title>Comparative genomics uncovers the prolific and rare metabolic potential of the cyanobacterial genus Moorea.</title>
        <authorList>
            <person name="Leao T."/>
            <person name="Castelao G."/>
            <person name="Korobeynikov A."/>
            <person name="Monroe E.A."/>
            <person name="Podell S."/>
            <person name="Glukhov E."/>
            <person name="Allen E."/>
            <person name="Gerwick W.H."/>
            <person name="Gerwick L."/>
        </authorList>
    </citation>
    <scope>NUCLEOTIDE SEQUENCE [LARGE SCALE GENOMIC DNA]</scope>
    <source>
        <strain evidence="12">PAL-8-15-08-1</strain>
    </source>
</reference>
<dbReference type="GO" id="GO:0003952">
    <property type="term" value="F:NAD+ synthase (glutamine-hydrolyzing) activity"/>
    <property type="evidence" value="ECO:0007669"/>
    <property type="project" value="UniProtKB-UniRule"/>
</dbReference>
<dbReference type="Pfam" id="PF02540">
    <property type="entry name" value="NAD_synthase"/>
    <property type="match status" value="2"/>
</dbReference>
<dbReference type="GO" id="GO:0004359">
    <property type="term" value="F:glutaminase activity"/>
    <property type="evidence" value="ECO:0007669"/>
    <property type="project" value="InterPro"/>
</dbReference>
<dbReference type="SUPFAM" id="SSF56317">
    <property type="entry name" value="Carbon-nitrogen hydrolase"/>
    <property type="match status" value="1"/>
</dbReference>
<dbReference type="GO" id="GO:0005737">
    <property type="term" value="C:cytoplasm"/>
    <property type="evidence" value="ECO:0007669"/>
    <property type="project" value="InterPro"/>
</dbReference>
<proteinExistence type="inferred from homology"/>
<comment type="catalytic activity">
    <reaction evidence="7 8">
        <text>deamido-NAD(+) + L-glutamine + ATP + H2O = L-glutamate + AMP + diphosphate + NAD(+) + H(+)</text>
        <dbReference type="Rhea" id="RHEA:24384"/>
        <dbReference type="ChEBI" id="CHEBI:15377"/>
        <dbReference type="ChEBI" id="CHEBI:15378"/>
        <dbReference type="ChEBI" id="CHEBI:29985"/>
        <dbReference type="ChEBI" id="CHEBI:30616"/>
        <dbReference type="ChEBI" id="CHEBI:33019"/>
        <dbReference type="ChEBI" id="CHEBI:57540"/>
        <dbReference type="ChEBI" id="CHEBI:58359"/>
        <dbReference type="ChEBI" id="CHEBI:58437"/>
        <dbReference type="ChEBI" id="CHEBI:456215"/>
        <dbReference type="EC" id="6.3.5.1"/>
    </reaction>
</comment>
<dbReference type="InterPro" id="IPR014445">
    <property type="entry name" value="Gln-dep_NAD_synthase"/>
</dbReference>
<accession>A0A1D8U291</accession>
<feature type="binding site" evidence="7">
    <location>
        <position position="439"/>
    </location>
    <ligand>
        <name>deamido-NAD(+)</name>
        <dbReference type="ChEBI" id="CHEBI:58437"/>
        <note>ligand shared between two neighboring subunits</note>
    </ligand>
</feature>
<dbReference type="InterPro" id="IPR022310">
    <property type="entry name" value="NAD/GMP_synthase"/>
</dbReference>
<comment type="similarity">
    <text evidence="9">Belongs to the NAD synthetase family.</text>
</comment>
<name>A0A1D8U291_9CYAN</name>
<evidence type="ECO:0000259" key="10">
    <source>
        <dbReference type="PROSITE" id="PS50263"/>
    </source>
</evidence>
<feature type="binding site" evidence="7">
    <location>
        <position position="202"/>
    </location>
    <ligand>
        <name>L-glutamine</name>
        <dbReference type="ChEBI" id="CHEBI:58359"/>
    </ligand>
</feature>
<dbReference type="GO" id="GO:0009435">
    <property type="term" value="P:NAD+ biosynthetic process"/>
    <property type="evidence" value="ECO:0007669"/>
    <property type="project" value="UniProtKB-UniRule"/>
</dbReference>
<dbReference type="CDD" id="cd07570">
    <property type="entry name" value="GAT_Gln-NAD-synth"/>
    <property type="match status" value="1"/>
</dbReference>
<dbReference type="KEGG" id="mpro:BJP34_34745"/>
<dbReference type="GO" id="GO:0005524">
    <property type="term" value="F:ATP binding"/>
    <property type="evidence" value="ECO:0007669"/>
    <property type="project" value="UniProtKB-UniRule"/>
</dbReference>
<protein>
    <recommendedName>
        <fullName evidence="7 8">Glutamine-dependent NAD(+) synthetase</fullName>
        <ecNumber evidence="7 8">6.3.5.1</ecNumber>
    </recommendedName>
    <alternativeName>
        <fullName evidence="7 8">NAD(+) synthase [glutamine-hydrolyzing]</fullName>
    </alternativeName>
</protein>
<dbReference type="RefSeq" id="WP_070396270.1">
    <property type="nucleotide sequence ID" value="NZ_CP017599.1"/>
</dbReference>
<dbReference type="PANTHER" id="PTHR23090:SF9">
    <property type="entry name" value="GLUTAMINE-DEPENDENT NAD(+) SYNTHETASE"/>
    <property type="match status" value="1"/>
</dbReference>
<dbReference type="PANTHER" id="PTHR23090">
    <property type="entry name" value="NH 3 /GLUTAMINE-DEPENDENT NAD + SYNTHETASE"/>
    <property type="match status" value="1"/>
</dbReference>
<evidence type="ECO:0000313" key="12">
    <source>
        <dbReference type="Proteomes" id="UP000177870"/>
    </source>
</evidence>
<comment type="caution">
    <text evidence="7">Lacks conserved residue(s) required for the propagation of feature annotation.</text>
</comment>
<dbReference type="NCBIfam" id="TIGR00552">
    <property type="entry name" value="nadE"/>
    <property type="match status" value="1"/>
</dbReference>
<feature type="binding site" evidence="7">
    <location>
        <position position="410"/>
    </location>
    <ligand>
        <name>deamido-NAD(+)</name>
        <dbReference type="ChEBI" id="CHEBI:58437"/>
        <note>ligand shared between two neighboring subunits</note>
    </ligand>
</feature>
<evidence type="ECO:0000256" key="6">
    <source>
        <dbReference type="ARBA" id="ARBA00023027"/>
    </source>
</evidence>
<dbReference type="STRING" id="1458985.BJP34_34745"/>
<dbReference type="OrthoDB" id="9803818at2"/>
<dbReference type="NCBIfam" id="NF010588">
    <property type="entry name" value="PRK13981.1"/>
    <property type="match status" value="1"/>
</dbReference>
<dbReference type="HAMAP" id="MF_02090">
    <property type="entry name" value="NadE_glutamine_dep"/>
    <property type="match status" value="1"/>
</dbReference>
<dbReference type="Gene3D" id="3.60.110.10">
    <property type="entry name" value="Carbon-nitrogen hydrolase"/>
    <property type="match status" value="1"/>
</dbReference>
<evidence type="ECO:0000256" key="2">
    <source>
        <dbReference type="ARBA" id="ARBA00007145"/>
    </source>
</evidence>
<dbReference type="PROSITE" id="PS50263">
    <property type="entry name" value="CN_HYDROLASE"/>
    <property type="match status" value="1"/>
</dbReference>
<feature type="binding site" evidence="7">
    <location>
        <position position="598"/>
    </location>
    <ligand>
        <name>deamido-NAD(+)</name>
        <dbReference type="ChEBI" id="CHEBI:58437"/>
        <note>ligand shared between two neighboring subunits</note>
    </ligand>
</feature>
<dbReference type="Proteomes" id="UP000177870">
    <property type="component" value="Chromosome"/>
</dbReference>
<dbReference type="Gene3D" id="3.40.50.620">
    <property type="entry name" value="HUPs"/>
    <property type="match status" value="2"/>
</dbReference>
<dbReference type="EC" id="6.3.5.1" evidence="7 8"/>
<feature type="binding site" evidence="7">
    <location>
        <begin position="327"/>
        <end position="334"/>
    </location>
    <ligand>
        <name>ATP</name>
        <dbReference type="ChEBI" id="CHEBI:30616"/>
    </ligand>
</feature>
<feature type="binding site" evidence="7">
    <location>
        <position position="122"/>
    </location>
    <ligand>
        <name>L-glutamine</name>
        <dbReference type="ChEBI" id="CHEBI:58359"/>
    </ligand>
</feature>
<evidence type="ECO:0000256" key="9">
    <source>
        <dbReference type="RuleBase" id="RU003811"/>
    </source>
</evidence>